<gene>
    <name evidence="1" type="ORF">NPE20_26305</name>
</gene>
<organism evidence="1 2">
    <name type="scientific">Mucilaginibacter aquariorum</name>
    <dbReference type="NCBI Taxonomy" id="2967225"/>
    <lineage>
        <taxon>Bacteria</taxon>
        <taxon>Pseudomonadati</taxon>
        <taxon>Bacteroidota</taxon>
        <taxon>Sphingobacteriia</taxon>
        <taxon>Sphingobacteriales</taxon>
        <taxon>Sphingobacteriaceae</taxon>
        <taxon>Mucilaginibacter</taxon>
    </lineage>
</organism>
<name>A0ABT1TAL6_9SPHI</name>
<dbReference type="InterPro" id="IPR014729">
    <property type="entry name" value="Rossmann-like_a/b/a_fold"/>
</dbReference>
<dbReference type="SUPFAM" id="SSF52402">
    <property type="entry name" value="Adenine nucleotide alpha hydrolases-like"/>
    <property type="match status" value="1"/>
</dbReference>
<proteinExistence type="predicted"/>
<comment type="caution">
    <text evidence="1">The sequence shown here is derived from an EMBL/GenBank/DDBJ whole genome shotgun (WGS) entry which is preliminary data.</text>
</comment>
<dbReference type="Gene3D" id="3.40.50.620">
    <property type="entry name" value="HUPs"/>
    <property type="match status" value="1"/>
</dbReference>
<accession>A0ABT1TAL6</accession>
<dbReference type="EMBL" id="JANHOH010000015">
    <property type="protein sequence ID" value="MCQ6961513.1"/>
    <property type="molecule type" value="Genomic_DNA"/>
</dbReference>
<keyword evidence="2" id="KW-1185">Reference proteome</keyword>
<protein>
    <submittedName>
        <fullName evidence="1">Universal stress protein</fullName>
    </submittedName>
</protein>
<evidence type="ECO:0000313" key="1">
    <source>
        <dbReference type="EMBL" id="MCQ6961513.1"/>
    </source>
</evidence>
<reference evidence="1 2" key="1">
    <citation type="submission" date="2022-07" db="EMBL/GenBank/DDBJ databases">
        <title>Mucilaginibacter sp. JC4.</title>
        <authorList>
            <person name="Le V."/>
            <person name="Ko S.-R."/>
            <person name="Ahn C.-Y."/>
            <person name="Oh H.-M."/>
        </authorList>
    </citation>
    <scope>NUCLEOTIDE SEQUENCE [LARGE SCALE GENOMIC DNA]</scope>
    <source>
        <strain evidence="1 2">JC4</strain>
    </source>
</reference>
<dbReference type="Proteomes" id="UP001204376">
    <property type="component" value="Unassembled WGS sequence"/>
</dbReference>
<feature type="non-terminal residue" evidence="1">
    <location>
        <position position="1"/>
    </location>
</feature>
<dbReference type="RefSeq" id="WP_256541677.1">
    <property type="nucleotide sequence ID" value="NZ_JANHOH010000015.1"/>
</dbReference>
<sequence>AEDVHQGLQHYCKQNGVDMLAMTHGEHSFIARLFGHSETRAMLADQSLPVMVFPPDFKHIS</sequence>
<evidence type="ECO:0000313" key="2">
    <source>
        <dbReference type="Proteomes" id="UP001204376"/>
    </source>
</evidence>